<reference evidence="5 6" key="1">
    <citation type="submission" date="2016-10" db="EMBL/GenBank/DDBJ databases">
        <authorList>
            <person name="de Groot N.N."/>
        </authorList>
    </citation>
    <scope>NUCLEOTIDE SEQUENCE [LARGE SCALE GENOMIC DNA]</scope>
    <source>
        <strain evidence="5 6">DSM 21001</strain>
    </source>
</reference>
<keyword evidence="2" id="KW-0963">Cytoplasm</keyword>
<dbReference type="InterPro" id="IPR036278">
    <property type="entry name" value="Sialidase_sf"/>
</dbReference>
<dbReference type="SUPFAM" id="SSF110296">
    <property type="entry name" value="Oligoxyloglucan reducing end-specific cellobiohydrolase"/>
    <property type="match status" value="1"/>
</dbReference>
<dbReference type="OrthoDB" id="9757947at2"/>
<dbReference type="STRING" id="474950.SAMN05421771_0644"/>
<evidence type="ECO:0000259" key="4">
    <source>
        <dbReference type="Pfam" id="PF15780"/>
    </source>
</evidence>
<protein>
    <submittedName>
        <fullName evidence="5">Abnormal spindle-like microcephaly-assoc'd, ASPM-SPD-2-Hydin</fullName>
    </submittedName>
</protein>
<sequence length="1498" mass="148400">MCSVVPQTRRFVRACLCLLACATAIARPQTPSYRTRAGRFLQGRAAPTHTAPHAPLARPRATGLSDTWTSIGPAQIASLAYGLVTGRVTSIAIDPDDATGNTVYVGTTGGGVWKSTNAAGPGASVSFLPLTDTLPVFSGNAGTSAIASISIGAVSIQPNAGLGAAILAGTGDPNDATDSYYGSGILRSVDGGNTWTLAQGSRDGVAGNHSFTGLGVAGFAWSTTTPTLVVAALSQAAEGVIVNAPDATNSVMGLYYSPDAGVTWKMATLQDGAQTVQTPLPSGANAGGNAATAVVWNPIRQRFYAAVRFHGVYESTDGATWSRLTIQPGPGLSLTACPTNPGSTGSPTCPFFRAALAVQPSTGDLFALSVDRANQDQGLWQDVCGIAGSTCANSNVALTTNIPSTILDSGSGSTVIPQADYNLALAVTPLDAGTTLLLVGTEDLYRCAFTNGNATTCRLRNTTNALNGCSAPAAVAPSQHAIALQGALVYAGNDGGLYRSTDGIAQTGPSCSATDATHFQNLNGGLGSLAETVSLAAHPTDPATLLIGVGANGTALSTTGPWQQLATGEGGSVAIDQSTPANLYLSTGPGTSIASCTKGAACTAADFTSTIGEPQVGNDTALIDAPWLLDPATPANLLAGTCRVWRGPAANGSAWSSANQLSAAFGGAHGGSCTTANPLIRSLAAGGPTSPSSTPVNTGSTVLYAGAAGALDGGGTLAGHVFATYAAGTAGSTTVWTDLAGTNVTNDPASANLFNPGGFDVSALTVDPHDATGKTVYATIMGFAGNGFNAPHVYRSLDGGTHWTNISSNLPNAPANALAVDPNDANIVYVATDTGVYATTQVSTCATVNCWSNLGAGLPNAPIVALIATAALPTGDGRLGLLRAGTYGRGVWSIPLLTAAAPANPALTLSPTTLTFATQAVGSQSPTQTVTATNSGNTQVTLSSLAIAPAPVPTVNGTSDFTVTGTCAAATLAPGGTCTMQVSFLPIATGTRTSVLTVYANIPGGQTTVALTGSATTAAAIVLNPVSATFATTNVGSTSPVVNVTISNTGGLPASLQSIALTGSQATDFKTTANTCGSSLPSQTGCTVSLVFQPTTPGTRTATLTVTGDAGIQTTSLTGTATSPATDTLAPLALTFAPQILNTPSPGQDVTLTNAGDVPLTLIAATITSGDFTAVNHCGNSLNGHSTCTITVAYVPKSIGSATGILTVTDQYRTQTVPLSGTGLAPAGVSLSPFATIAFPVTAVGVTSAPQSVVLTNNGGVPLAIASLSLTGAAFQVAAGSNTCGATLAPSASCSLSVAFAPTSSGPHSGSLTFTDSAANSPQTLTLTGTGVDFTLTASGPTTVTVASGTSAVFPFLLTSAPNTPGTATFTCQGAPANATCTVIPPSPNLGGTTSVIVTIATGVATTHGQLTLKQTFWLASLLLLPLFGRKRRLRRAALTLACFTLLGCGAGRLIPGSGTGGGGGGSTTPTPSGSYSIAVSATSAGLTRTANVTLVVQ</sequence>
<gene>
    <name evidence="5" type="ORF">SAMN05421771_0644</name>
</gene>
<evidence type="ECO:0000313" key="6">
    <source>
        <dbReference type="Proteomes" id="UP000199024"/>
    </source>
</evidence>
<evidence type="ECO:0000256" key="2">
    <source>
        <dbReference type="ARBA" id="ARBA00022490"/>
    </source>
</evidence>
<dbReference type="NCBIfam" id="NF012200">
    <property type="entry name" value="choice_anch_D"/>
    <property type="match status" value="4"/>
</dbReference>
<dbReference type="Pfam" id="PF15780">
    <property type="entry name" value="ASH"/>
    <property type="match status" value="1"/>
</dbReference>
<feature type="signal peptide" evidence="3">
    <location>
        <begin position="1"/>
        <end position="26"/>
    </location>
</feature>
<name>A0A1I6LEZ3_9BACT</name>
<evidence type="ECO:0000313" key="5">
    <source>
        <dbReference type="EMBL" id="SFS02045.1"/>
    </source>
</evidence>
<dbReference type="SUPFAM" id="SSF50939">
    <property type="entry name" value="Sialidases"/>
    <property type="match status" value="1"/>
</dbReference>
<organism evidence="5 6">
    <name type="scientific">Granulicella pectinivorans</name>
    <dbReference type="NCBI Taxonomy" id="474950"/>
    <lineage>
        <taxon>Bacteria</taxon>
        <taxon>Pseudomonadati</taxon>
        <taxon>Acidobacteriota</taxon>
        <taxon>Terriglobia</taxon>
        <taxon>Terriglobales</taxon>
        <taxon>Acidobacteriaceae</taxon>
        <taxon>Granulicella</taxon>
    </lineage>
</organism>
<evidence type="ECO:0000256" key="3">
    <source>
        <dbReference type="SAM" id="SignalP"/>
    </source>
</evidence>
<keyword evidence="6" id="KW-1185">Reference proteome</keyword>
<dbReference type="Proteomes" id="UP000199024">
    <property type="component" value="Unassembled WGS sequence"/>
</dbReference>
<feature type="domain" description="Abnormal spindle-like microcephaly-associated protein ASH" evidence="4">
    <location>
        <begin position="1232"/>
        <end position="1323"/>
    </location>
</feature>
<dbReference type="GO" id="GO:0005737">
    <property type="term" value="C:cytoplasm"/>
    <property type="evidence" value="ECO:0007669"/>
    <property type="project" value="UniProtKB-SubCell"/>
</dbReference>
<dbReference type="Gene3D" id="2.60.40.10">
    <property type="entry name" value="Immunoglobulins"/>
    <property type="match status" value="4"/>
</dbReference>
<dbReference type="Gene3D" id="2.130.10.10">
    <property type="entry name" value="YVTN repeat-like/Quinoprotein amine dehydrogenase"/>
    <property type="match status" value="3"/>
</dbReference>
<accession>A0A1I6LEZ3</accession>
<evidence type="ECO:0000256" key="1">
    <source>
        <dbReference type="ARBA" id="ARBA00004496"/>
    </source>
</evidence>
<keyword evidence="3" id="KW-0732">Signal</keyword>
<feature type="chain" id="PRO_5011613395" evidence="3">
    <location>
        <begin position="27"/>
        <end position="1498"/>
    </location>
</feature>
<dbReference type="InterPro" id="IPR031549">
    <property type="entry name" value="ASH"/>
</dbReference>
<comment type="subcellular location">
    <subcellularLocation>
        <location evidence="1">Cytoplasm</location>
    </subcellularLocation>
</comment>
<dbReference type="EMBL" id="FOZL01000001">
    <property type="protein sequence ID" value="SFS02045.1"/>
    <property type="molecule type" value="Genomic_DNA"/>
</dbReference>
<proteinExistence type="predicted"/>
<dbReference type="InterPro" id="IPR013783">
    <property type="entry name" value="Ig-like_fold"/>
</dbReference>
<dbReference type="InterPro" id="IPR015943">
    <property type="entry name" value="WD40/YVTN_repeat-like_dom_sf"/>
</dbReference>